<sequence>MAQGRAHAVDVFYVHPTSFLSRSAWNADVADGPTNRWTDISVLARQASAFNACCRIYAPRYRQASLAAVLDGEEGPRAYDLAYGDISRAFAHYLAEANDGRPFVLVGHSQGALMVRRLLQEHVRGTPLAARMVAAYVVGVAVLEGDFAHDLAGLLPCRGEDDTGCVLSWNTFQAGSDAQSYRARAQGPFLAAHPEGDARLLCNDPVTLAGRARGSGALPGKAGEGNLQALVAGAVSVTCEEGIAMLEVDPALEYAPLPAGNLHYHDIAAFYADIAADVARRIAAFQGAHS</sequence>
<evidence type="ECO:0000313" key="2">
    <source>
        <dbReference type="Proteomes" id="UP000677126"/>
    </source>
</evidence>
<reference evidence="1 2" key="1">
    <citation type="journal article" date="2021" name="Int. J. Syst. Evol. Microbiol.">
        <title>Novosphingobium decolorationis sp. nov., an aniline blue-decolourizing bacterium isolated from East Pacific sediment.</title>
        <authorList>
            <person name="Chen X."/>
            <person name="Dong B."/>
            <person name="Chen T."/>
            <person name="Ren N."/>
            <person name="Wang J."/>
            <person name="Xu Y."/>
            <person name="Yang J."/>
            <person name="Zhu S."/>
            <person name="Chen J."/>
        </authorList>
    </citation>
    <scope>NUCLEOTIDE SEQUENCE [LARGE SCALE GENOMIC DNA]</scope>
    <source>
        <strain evidence="1 2">502str22</strain>
    </source>
</reference>
<dbReference type="Pfam" id="PF11288">
    <property type="entry name" value="DUF3089"/>
    <property type="match status" value="1"/>
</dbReference>
<dbReference type="InterPro" id="IPR029058">
    <property type="entry name" value="AB_hydrolase_fold"/>
</dbReference>
<organism evidence="1 2">
    <name type="scientific">Novosphingobium decolorationis</name>
    <dbReference type="NCBI Taxonomy" id="2698673"/>
    <lineage>
        <taxon>Bacteria</taxon>
        <taxon>Pseudomonadati</taxon>
        <taxon>Pseudomonadota</taxon>
        <taxon>Alphaproteobacteria</taxon>
        <taxon>Sphingomonadales</taxon>
        <taxon>Sphingomonadaceae</taxon>
        <taxon>Novosphingobium</taxon>
    </lineage>
</organism>
<dbReference type="Gene3D" id="3.40.50.1820">
    <property type="entry name" value="alpha/beta hydrolase"/>
    <property type="match status" value="1"/>
</dbReference>
<name>A0ABX8E784_9SPHN</name>
<gene>
    <name evidence="1" type="ORF">HT578_09625</name>
</gene>
<accession>A0ABX8E784</accession>
<keyword evidence="2" id="KW-1185">Reference proteome</keyword>
<protein>
    <submittedName>
        <fullName evidence="1">DUF3089 domain-containing protein</fullName>
    </submittedName>
</protein>
<evidence type="ECO:0000313" key="1">
    <source>
        <dbReference type="EMBL" id="QVM83916.1"/>
    </source>
</evidence>
<dbReference type="InterPro" id="IPR021440">
    <property type="entry name" value="DUF3089"/>
</dbReference>
<dbReference type="RefSeq" id="WP_213503785.1">
    <property type="nucleotide sequence ID" value="NZ_CP054856.1"/>
</dbReference>
<dbReference type="SUPFAM" id="SSF53474">
    <property type="entry name" value="alpha/beta-Hydrolases"/>
    <property type="match status" value="2"/>
</dbReference>
<proteinExistence type="predicted"/>
<dbReference type="EMBL" id="CP054856">
    <property type="protein sequence ID" value="QVM83916.1"/>
    <property type="molecule type" value="Genomic_DNA"/>
</dbReference>
<dbReference type="Proteomes" id="UP000677126">
    <property type="component" value="Chromosome"/>
</dbReference>